<reference evidence="6" key="1">
    <citation type="submission" date="2021-11" db="EMBL/GenBank/DDBJ databases">
        <title>BS-T2-15 a new species belonging to the Comamonadaceae family isolated from the soil of a French oak forest.</title>
        <authorList>
            <person name="Mieszkin S."/>
            <person name="Alain K."/>
        </authorList>
    </citation>
    <scope>NUCLEOTIDE SEQUENCE</scope>
    <source>
        <strain evidence="6">BS-T2-15</strain>
    </source>
</reference>
<dbReference type="Gene3D" id="3.30.420.40">
    <property type="match status" value="2"/>
</dbReference>
<dbReference type="EMBL" id="JAJLJH010000001">
    <property type="protein sequence ID" value="MCK9685471.1"/>
    <property type="molecule type" value="Genomic_DNA"/>
</dbReference>
<dbReference type="Gene3D" id="3.90.640.10">
    <property type="entry name" value="Actin, Chain A, domain 4"/>
    <property type="match status" value="1"/>
</dbReference>
<dbReference type="InterPro" id="IPR018181">
    <property type="entry name" value="Heat_shock_70_CS"/>
</dbReference>
<keyword evidence="7" id="KW-1185">Reference proteome</keyword>
<dbReference type="PANTHER" id="PTHR19375">
    <property type="entry name" value="HEAT SHOCK PROTEIN 70KDA"/>
    <property type="match status" value="1"/>
</dbReference>
<dbReference type="PROSITE" id="PS00297">
    <property type="entry name" value="HSP70_1"/>
    <property type="match status" value="1"/>
</dbReference>
<dbReference type="SUPFAM" id="SSF100920">
    <property type="entry name" value="Heat shock protein 70kD (HSP70), peptide-binding domain"/>
    <property type="match status" value="1"/>
</dbReference>
<dbReference type="PROSITE" id="PS00329">
    <property type="entry name" value="HSP70_2"/>
    <property type="match status" value="1"/>
</dbReference>
<dbReference type="Gene3D" id="2.60.34.10">
    <property type="entry name" value="Substrate Binding Domain Of DNAk, Chain A, domain 1"/>
    <property type="match status" value="1"/>
</dbReference>
<evidence type="ECO:0000256" key="3">
    <source>
        <dbReference type="ARBA" id="ARBA00022840"/>
    </source>
</evidence>
<comment type="similarity">
    <text evidence="1 5">Belongs to the heat shock protein 70 family.</text>
</comment>
<keyword evidence="4" id="KW-0143">Chaperone</keyword>
<name>A0A9X2BZK3_9BURK</name>
<dbReference type="PRINTS" id="PR00301">
    <property type="entry name" value="HEATSHOCK70"/>
</dbReference>
<dbReference type="FunFam" id="3.30.420.40:FF:000071">
    <property type="entry name" value="Molecular chaperone DnaK"/>
    <property type="match status" value="1"/>
</dbReference>
<evidence type="ECO:0000256" key="2">
    <source>
        <dbReference type="ARBA" id="ARBA00022741"/>
    </source>
</evidence>
<evidence type="ECO:0000313" key="6">
    <source>
        <dbReference type="EMBL" id="MCK9685471.1"/>
    </source>
</evidence>
<dbReference type="GO" id="GO:0140662">
    <property type="term" value="F:ATP-dependent protein folding chaperone"/>
    <property type="evidence" value="ECO:0007669"/>
    <property type="project" value="InterPro"/>
</dbReference>
<keyword evidence="3 5" id="KW-0067">ATP-binding</keyword>
<evidence type="ECO:0000256" key="1">
    <source>
        <dbReference type="ARBA" id="ARBA00007381"/>
    </source>
</evidence>
<dbReference type="Proteomes" id="UP001139353">
    <property type="component" value="Unassembled WGS sequence"/>
</dbReference>
<dbReference type="RefSeq" id="WP_275681473.1">
    <property type="nucleotide sequence ID" value="NZ_JAJLJH010000001.1"/>
</dbReference>
<dbReference type="InterPro" id="IPR043129">
    <property type="entry name" value="ATPase_NBD"/>
</dbReference>
<dbReference type="InterPro" id="IPR013126">
    <property type="entry name" value="Hsp_70_fam"/>
</dbReference>
<comment type="caution">
    <text evidence="6">The sequence shown here is derived from an EMBL/GenBank/DDBJ whole genome shotgun (WGS) entry which is preliminary data.</text>
</comment>
<dbReference type="AlphaFoldDB" id="A0A9X2BZK3"/>
<evidence type="ECO:0000256" key="5">
    <source>
        <dbReference type="RuleBase" id="RU003322"/>
    </source>
</evidence>
<evidence type="ECO:0000256" key="4">
    <source>
        <dbReference type="ARBA" id="ARBA00023186"/>
    </source>
</evidence>
<keyword evidence="2 5" id="KW-0547">Nucleotide-binding</keyword>
<protein>
    <submittedName>
        <fullName evidence="6">Hsp70 family protein</fullName>
    </submittedName>
</protein>
<accession>A0A9X2BZK3</accession>
<dbReference type="Pfam" id="PF00012">
    <property type="entry name" value="HSP70"/>
    <property type="match status" value="2"/>
</dbReference>
<sequence>MIFGIDLGTTNSLIAWLKDGVPTPIANVHGSVLTPSAVSVDADGSLLVGATARERLVTHPKRSAASFKRLMGTGQKLTLAGVQYRPEDLSALVLRALKADAEHATGEKVEEVIISVPAYFNDQQRKATRLAGELAGLKVLRLVNEPTAAALFHGIHERDADATFLIIDLGGGTFDVSILERFSGVMEVRATGGDTFLGGDDFTEAMVQLLARKASLDDKALAEPAKNGALRFAAESAKRALASAAACEVDLQGLGLGRLAVTQAEFEKACEPLLERLRAPIERALRDARLRVADLDEIALVGGASRMPMVRRLVSQLFGRLPARHLDPDQTIALGVAVCAGLTSRDEAFEEMVLTDVCPHTLGIRISESDGHGGHIGDVFLPVIERNTVVPASRVKTVQTVADNQAKLSVDIFQGESRHCSQNIELGSVALKIPPLKAGEVKVDVRYTYDVNGILDVDIAVADHGIERNLVIRKLAGDISDEEIARRRVELAALKVHPRDQDQNRLVLERANRLYEQLLGDEREQVGRWLGQFEAVLSRQDGKEIAEARKQFAVALDTLERGPVW</sequence>
<dbReference type="InterPro" id="IPR029047">
    <property type="entry name" value="HSP70_peptide-bd_sf"/>
</dbReference>
<gene>
    <name evidence="6" type="ORF">LPC04_07090</name>
</gene>
<organism evidence="6 7">
    <name type="scientific">Scleromatobacter humisilvae</name>
    <dbReference type="NCBI Taxonomy" id="2897159"/>
    <lineage>
        <taxon>Bacteria</taxon>
        <taxon>Pseudomonadati</taxon>
        <taxon>Pseudomonadota</taxon>
        <taxon>Betaproteobacteria</taxon>
        <taxon>Burkholderiales</taxon>
        <taxon>Sphaerotilaceae</taxon>
        <taxon>Scleromatobacter</taxon>
    </lineage>
</organism>
<dbReference type="PROSITE" id="PS01036">
    <property type="entry name" value="HSP70_3"/>
    <property type="match status" value="1"/>
</dbReference>
<proteinExistence type="inferred from homology"/>
<evidence type="ECO:0000313" key="7">
    <source>
        <dbReference type="Proteomes" id="UP001139353"/>
    </source>
</evidence>
<dbReference type="GO" id="GO:0005524">
    <property type="term" value="F:ATP binding"/>
    <property type="evidence" value="ECO:0007669"/>
    <property type="project" value="UniProtKB-KW"/>
</dbReference>
<dbReference type="SUPFAM" id="SSF53067">
    <property type="entry name" value="Actin-like ATPase domain"/>
    <property type="match status" value="2"/>
</dbReference>